<evidence type="ECO:0000313" key="2">
    <source>
        <dbReference type="EMBL" id="KAH7125572.1"/>
    </source>
</evidence>
<evidence type="ECO:0000259" key="1">
    <source>
        <dbReference type="PROSITE" id="PS50097"/>
    </source>
</evidence>
<dbReference type="Gene3D" id="3.30.710.10">
    <property type="entry name" value="Potassium Channel Kv1.1, Chain A"/>
    <property type="match status" value="1"/>
</dbReference>
<dbReference type="InterPro" id="IPR000210">
    <property type="entry name" value="BTB/POZ_dom"/>
</dbReference>
<sequence>MENIDIIDSSGDVILILHREEDGPDLKLKVNSKILSLASPIFHHMFDGRFAEGQNLSAATPKEILLPSDKANLMQMLCLLVHFRCSRLPRTVDIETLADFAVLCDKYQCIEAAGWMSRGWVTSWLPHPKTANFEKLLFVTYVLGLPDEFNQVTRLLILNHTFDLDIGSAMHGFDFLPGQIFSM</sequence>
<accession>A0A9P9DV13</accession>
<evidence type="ECO:0000313" key="3">
    <source>
        <dbReference type="Proteomes" id="UP000700596"/>
    </source>
</evidence>
<dbReference type="EMBL" id="JAGMWT010000007">
    <property type="protein sequence ID" value="KAH7125572.1"/>
    <property type="molecule type" value="Genomic_DNA"/>
</dbReference>
<gene>
    <name evidence="2" type="ORF">B0J11DRAFT_434683</name>
</gene>
<protein>
    <recommendedName>
        <fullName evidence="1">BTB domain-containing protein</fullName>
    </recommendedName>
</protein>
<organism evidence="2 3">
    <name type="scientific">Dendryphion nanum</name>
    <dbReference type="NCBI Taxonomy" id="256645"/>
    <lineage>
        <taxon>Eukaryota</taxon>
        <taxon>Fungi</taxon>
        <taxon>Dikarya</taxon>
        <taxon>Ascomycota</taxon>
        <taxon>Pezizomycotina</taxon>
        <taxon>Dothideomycetes</taxon>
        <taxon>Pleosporomycetidae</taxon>
        <taxon>Pleosporales</taxon>
        <taxon>Torulaceae</taxon>
        <taxon>Dendryphion</taxon>
    </lineage>
</organism>
<feature type="domain" description="BTB" evidence="1">
    <location>
        <begin position="11"/>
        <end position="80"/>
    </location>
</feature>
<reference evidence="2" key="1">
    <citation type="journal article" date="2021" name="Nat. Commun.">
        <title>Genetic determinants of endophytism in the Arabidopsis root mycobiome.</title>
        <authorList>
            <person name="Mesny F."/>
            <person name="Miyauchi S."/>
            <person name="Thiergart T."/>
            <person name="Pickel B."/>
            <person name="Atanasova L."/>
            <person name="Karlsson M."/>
            <person name="Huettel B."/>
            <person name="Barry K.W."/>
            <person name="Haridas S."/>
            <person name="Chen C."/>
            <person name="Bauer D."/>
            <person name="Andreopoulos W."/>
            <person name="Pangilinan J."/>
            <person name="LaButti K."/>
            <person name="Riley R."/>
            <person name="Lipzen A."/>
            <person name="Clum A."/>
            <person name="Drula E."/>
            <person name="Henrissat B."/>
            <person name="Kohler A."/>
            <person name="Grigoriev I.V."/>
            <person name="Martin F.M."/>
            <person name="Hacquard S."/>
        </authorList>
    </citation>
    <scope>NUCLEOTIDE SEQUENCE</scope>
    <source>
        <strain evidence="2">MPI-CAGE-CH-0243</strain>
    </source>
</reference>
<dbReference type="AlphaFoldDB" id="A0A9P9DV13"/>
<dbReference type="OrthoDB" id="5275938at2759"/>
<name>A0A9P9DV13_9PLEO</name>
<dbReference type="InterPro" id="IPR011333">
    <property type="entry name" value="SKP1/BTB/POZ_sf"/>
</dbReference>
<keyword evidence="3" id="KW-1185">Reference proteome</keyword>
<dbReference type="PROSITE" id="PS50097">
    <property type="entry name" value="BTB"/>
    <property type="match status" value="1"/>
</dbReference>
<proteinExistence type="predicted"/>
<dbReference type="Proteomes" id="UP000700596">
    <property type="component" value="Unassembled WGS sequence"/>
</dbReference>
<comment type="caution">
    <text evidence="2">The sequence shown here is derived from an EMBL/GenBank/DDBJ whole genome shotgun (WGS) entry which is preliminary data.</text>
</comment>